<dbReference type="AlphaFoldDB" id="A0A1T2KVW7"/>
<evidence type="ECO:0000313" key="2">
    <source>
        <dbReference type="EMBL" id="OOZ36886.1"/>
    </source>
</evidence>
<keyword evidence="3" id="KW-1185">Reference proteome</keyword>
<comment type="caution">
    <text evidence="2">The sequence shown here is derived from an EMBL/GenBank/DDBJ whole genome shotgun (WGS) entry which is preliminary data.</text>
</comment>
<dbReference type="Proteomes" id="UP000190896">
    <property type="component" value="Unassembled WGS sequence"/>
</dbReference>
<dbReference type="RefSeq" id="WP_078486410.1">
    <property type="nucleotide sequence ID" value="NZ_MPRJ01000023.1"/>
</dbReference>
<accession>A0A1T2KVW7</accession>
<dbReference type="OrthoDB" id="8556654at2"/>
<name>A0A1T2KVW7_9GAMM</name>
<gene>
    <name evidence="2" type="ORF">BOW51_04955</name>
</gene>
<sequence>MLREAEKLIELLTADAYPIPYPLADRYELWLLDKKQQLPLALLASATNPPETNRSISHIWECADKLRGDFPSPDIDEARPAQPKDTNPHPHASSLEHLARTEAGHGLSQWFERLTSGDGKGLTHTHHKEHEGRILSNEQFPELLLREQRSDCHDQLLVAGYLDWIPPPCCLNSNSSPGTPGTAWSGQL</sequence>
<feature type="region of interest" description="Disordered" evidence="1">
    <location>
        <begin position="71"/>
        <end position="92"/>
    </location>
</feature>
<organism evidence="2 3">
    <name type="scientific">Solemya velesiana gill symbiont</name>
    <dbReference type="NCBI Taxonomy" id="1918948"/>
    <lineage>
        <taxon>Bacteria</taxon>
        <taxon>Pseudomonadati</taxon>
        <taxon>Pseudomonadota</taxon>
        <taxon>Gammaproteobacteria</taxon>
        <taxon>sulfur-oxidizing symbionts</taxon>
    </lineage>
</organism>
<dbReference type="EMBL" id="MPRJ01000023">
    <property type="protein sequence ID" value="OOZ36886.1"/>
    <property type="molecule type" value="Genomic_DNA"/>
</dbReference>
<protein>
    <submittedName>
        <fullName evidence="2">Uncharacterized protein</fullName>
    </submittedName>
</protein>
<proteinExistence type="predicted"/>
<reference evidence="2 3" key="1">
    <citation type="submission" date="2016-11" db="EMBL/GenBank/DDBJ databases">
        <title>Mixed transmission modes and dynamic genome evolution in an obligate animal-bacterial symbiosis.</title>
        <authorList>
            <person name="Russell S.L."/>
            <person name="Corbett-Detig R.B."/>
            <person name="Cavanaugh C.M."/>
        </authorList>
    </citation>
    <scope>NUCLEOTIDE SEQUENCE [LARGE SCALE GENOMIC DNA]</scope>
    <source>
        <strain evidence="2">Se-Cadez</strain>
    </source>
</reference>
<evidence type="ECO:0000313" key="3">
    <source>
        <dbReference type="Proteomes" id="UP000190896"/>
    </source>
</evidence>
<evidence type="ECO:0000256" key="1">
    <source>
        <dbReference type="SAM" id="MobiDB-lite"/>
    </source>
</evidence>